<gene>
    <name evidence="2" type="ORF">BECKFM1743A_GA0114220_100145</name>
</gene>
<dbReference type="AlphaFoldDB" id="A0A450RYK2"/>
<evidence type="ECO:0000313" key="2">
    <source>
        <dbReference type="EMBL" id="VFJ44097.1"/>
    </source>
</evidence>
<reference evidence="2" key="1">
    <citation type="submission" date="2019-02" db="EMBL/GenBank/DDBJ databases">
        <authorList>
            <person name="Gruber-Vodicka R. H."/>
            <person name="Seah K. B. B."/>
        </authorList>
    </citation>
    <scope>NUCLEOTIDE SEQUENCE</scope>
    <source>
        <strain evidence="2">BECK_BZ163</strain>
    </source>
</reference>
<organism evidence="2">
    <name type="scientific">Candidatus Kentrum sp. FM</name>
    <dbReference type="NCBI Taxonomy" id="2126340"/>
    <lineage>
        <taxon>Bacteria</taxon>
        <taxon>Pseudomonadati</taxon>
        <taxon>Pseudomonadota</taxon>
        <taxon>Gammaproteobacteria</taxon>
        <taxon>Candidatus Kentrum</taxon>
    </lineage>
</organism>
<dbReference type="EMBL" id="CAADEZ010000014">
    <property type="protein sequence ID" value="VFJ44097.1"/>
    <property type="molecule type" value="Genomic_DNA"/>
</dbReference>
<accession>A0A450RYK2</accession>
<feature type="region of interest" description="Disordered" evidence="1">
    <location>
        <begin position="163"/>
        <end position="186"/>
    </location>
</feature>
<proteinExistence type="predicted"/>
<name>A0A450RYK2_9GAMM</name>
<protein>
    <submittedName>
        <fullName evidence="2">Uncharacterized protein</fullName>
    </submittedName>
</protein>
<evidence type="ECO:0000256" key="1">
    <source>
        <dbReference type="SAM" id="MobiDB-lite"/>
    </source>
</evidence>
<sequence>MTGAKPACNRHCNAKAGQKDKQAGMFFDRNYLIRLFRQRVAIAIPRGPRSPVAARLYHITIRPFLVFCARFSPPIDLSKPSLGAPLSRAALYSTPLKSRPGERRSQWASTHFHARESSVAVFRAAPFVVITLPSVGTVHLSPNKKIRPAEAGQKDKQAGMFFDRNHLKNDHREDRESVGKERQGIF</sequence>